<evidence type="ECO:0000313" key="1">
    <source>
        <dbReference type="EMBL" id="CBI10369.1"/>
    </source>
</evidence>
<protein>
    <recommendedName>
        <fullName evidence="2">DUF2844 domain-containing protein</fullName>
    </recommendedName>
</protein>
<reference evidence="1" key="1">
    <citation type="submission" date="2009-10" db="EMBL/GenBank/DDBJ databases">
        <title>Diversity of trophic interactions inside an arsenic-rich microbial ecosystem.</title>
        <authorList>
            <person name="Bertin P.N."/>
            <person name="Heinrich-Salmeron A."/>
            <person name="Pelletier E."/>
            <person name="Goulhen-Chollet F."/>
            <person name="Arsene-Ploetze F."/>
            <person name="Gallien S."/>
            <person name="Calteau A."/>
            <person name="Vallenet D."/>
            <person name="Casiot C."/>
            <person name="Chane-Woon-Ming B."/>
            <person name="Giloteaux L."/>
            <person name="Barakat M."/>
            <person name="Bonnefoy V."/>
            <person name="Bruneel O."/>
            <person name="Chandler M."/>
            <person name="Cleiss J."/>
            <person name="Duran R."/>
            <person name="Elbaz-Poulichet F."/>
            <person name="Fonknechten N."/>
            <person name="Lauga B."/>
            <person name="Mornico D."/>
            <person name="Ortet P."/>
            <person name="Schaeffer C."/>
            <person name="Siguier P."/>
            <person name="Alexander Thil Smith A."/>
            <person name="Van Dorsselaer A."/>
            <person name="Weissenbach J."/>
            <person name="Medigue C."/>
            <person name="Le Paslier D."/>
        </authorList>
    </citation>
    <scope>NUCLEOTIDE SEQUENCE</scope>
</reference>
<accession>E6QSZ7</accession>
<organism evidence="1">
    <name type="scientific">mine drainage metagenome</name>
    <dbReference type="NCBI Taxonomy" id="410659"/>
    <lineage>
        <taxon>unclassified sequences</taxon>
        <taxon>metagenomes</taxon>
        <taxon>ecological metagenomes</taxon>
    </lineage>
</organism>
<comment type="caution">
    <text evidence="1">The sequence shown here is derived from an EMBL/GenBank/DDBJ whole genome shotgun (WGS) entry which is preliminary data.</text>
</comment>
<gene>
    <name evidence="1" type="ORF">CARN7_1147</name>
</gene>
<sequence length="156" mass="16567">MKYKLGALLLLFILPAPVFATLGQPAASIRQDGILQTVPSQARSLAQALPSSVTTQTVRTAQGVLVKEYLNAGGIVFAIAWSGSAVPDLSQLMGDYFGIFHAALQNSHLPFKAPVMVNQTQLVVNMGGHMRAYFGSAYLPTLVPNGFDLAILQGPI</sequence>
<dbReference type="Pfam" id="PF11005">
    <property type="entry name" value="DUF2844"/>
    <property type="match status" value="1"/>
</dbReference>
<evidence type="ECO:0008006" key="2">
    <source>
        <dbReference type="Google" id="ProtNLM"/>
    </source>
</evidence>
<proteinExistence type="predicted"/>
<dbReference type="EMBL" id="CABR01000082">
    <property type="protein sequence ID" value="CBI10369.1"/>
    <property type="molecule type" value="Genomic_DNA"/>
</dbReference>
<dbReference type="InterPro" id="IPR021267">
    <property type="entry name" value="DUF2844"/>
</dbReference>
<dbReference type="AlphaFoldDB" id="E6QSZ7"/>
<name>E6QSZ7_9ZZZZ</name>